<keyword evidence="2 5" id="KW-0812">Transmembrane</keyword>
<dbReference type="InterPro" id="IPR007016">
    <property type="entry name" value="O-antigen_ligase-rel_domated"/>
</dbReference>
<evidence type="ECO:0000256" key="2">
    <source>
        <dbReference type="ARBA" id="ARBA00022692"/>
    </source>
</evidence>
<feature type="transmembrane region" description="Helical" evidence="5">
    <location>
        <begin position="109"/>
        <end position="129"/>
    </location>
</feature>
<evidence type="ECO:0000256" key="4">
    <source>
        <dbReference type="ARBA" id="ARBA00023136"/>
    </source>
</evidence>
<dbReference type="Proteomes" id="UP000287188">
    <property type="component" value="Unassembled WGS sequence"/>
</dbReference>
<comment type="subcellular location">
    <subcellularLocation>
        <location evidence="1">Membrane</location>
        <topology evidence="1">Multi-pass membrane protein</topology>
    </subcellularLocation>
</comment>
<feature type="domain" description="O-antigen ligase-related" evidence="6">
    <location>
        <begin position="230"/>
        <end position="342"/>
    </location>
</feature>
<dbReference type="InterPro" id="IPR051533">
    <property type="entry name" value="WaaL-like"/>
</dbReference>
<feature type="transmembrane region" description="Helical" evidence="5">
    <location>
        <begin position="198"/>
        <end position="215"/>
    </location>
</feature>
<keyword evidence="8" id="KW-1185">Reference proteome</keyword>
<reference evidence="8" key="1">
    <citation type="submission" date="2018-12" db="EMBL/GenBank/DDBJ databases">
        <title>Tengunoibacter tsumagoiensis gen. nov., sp. nov., Dictyobacter kobayashii sp. nov., D. alpinus sp. nov., and D. joshuensis sp. nov. and description of Dictyobacteraceae fam. nov. within the order Ktedonobacterales isolated from Tengu-no-mugimeshi.</title>
        <authorList>
            <person name="Wang C.M."/>
            <person name="Zheng Y."/>
            <person name="Sakai Y."/>
            <person name="Toyoda A."/>
            <person name="Minakuchi Y."/>
            <person name="Abe K."/>
            <person name="Yokota A."/>
            <person name="Yabe S."/>
        </authorList>
    </citation>
    <scope>NUCLEOTIDE SEQUENCE [LARGE SCALE GENOMIC DNA]</scope>
    <source>
        <strain evidence="8">Uno11</strain>
    </source>
</reference>
<feature type="transmembrane region" description="Helical" evidence="5">
    <location>
        <begin position="25"/>
        <end position="53"/>
    </location>
</feature>
<dbReference type="GO" id="GO:0016020">
    <property type="term" value="C:membrane"/>
    <property type="evidence" value="ECO:0007669"/>
    <property type="project" value="UniProtKB-SubCell"/>
</dbReference>
<dbReference type="AlphaFoldDB" id="A0A402ACK2"/>
<feature type="transmembrane region" description="Helical" evidence="5">
    <location>
        <begin position="448"/>
        <end position="467"/>
    </location>
</feature>
<evidence type="ECO:0000313" key="8">
    <source>
        <dbReference type="Proteomes" id="UP000287188"/>
    </source>
</evidence>
<accession>A0A402ACK2</accession>
<feature type="transmembrane region" description="Helical" evidence="5">
    <location>
        <begin position="164"/>
        <end position="186"/>
    </location>
</feature>
<evidence type="ECO:0000256" key="3">
    <source>
        <dbReference type="ARBA" id="ARBA00022989"/>
    </source>
</evidence>
<feature type="transmembrane region" description="Helical" evidence="5">
    <location>
        <begin position="141"/>
        <end position="157"/>
    </location>
</feature>
<protein>
    <recommendedName>
        <fullName evidence="6">O-antigen ligase-related domain-containing protein</fullName>
    </recommendedName>
</protein>
<keyword evidence="3 5" id="KW-1133">Transmembrane helix</keyword>
<name>A0A402ACK2_9CHLR</name>
<feature type="transmembrane region" description="Helical" evidence="5">
    <location>
        <begin position="479"/>
        <end position="499"/>
    </location>
</feature>
<dbReference type="EMBL" id="BIFS01000001">
    <property type="protein sequence ID" value="GCE16824.1"/>
    <property type="molecule type" value="Genomic_DNA"/>
</dbReference>
<sequence length="509" mass="57453">MALYYVIGNQNIKFSLGPMAHINPWFALPFLGIFIALCWYRLPFAVALLPLALPYYLAPKDVIRSAEFSPAEIVLWICVGVATLQLLLQRQQWPYRLSWSELRQRTGPFLWPVVVFVLAALISLAVASSQRDALRAFRQEILDPLLYVVLILLCLRSRQDLGRLLGSLFATGLIIAIMAIIQYAMFQKTYTVYGSDPSVGLLFDYTVPIGLAIVFSRISWKIRLPVLLLCIPFVYSLLHNDSRGSAIAAFPVVLLFIVILAIRNRKVLLVGGAIAIVVAVAGYGVFHHKVNQAIVDTVINGHKDTNNVTTLQRRIYLWQSAEAMIHDQPLFGYGLDNWICHYADPRVVPNIGNKDYQTYGPNSPEFSWMQTCPLASHYYIVSEVNGKTTHMYDEPGLSHPHNIFLHVWVSIGIFGLLAFITILVLFFWLFAAILRYLSSHVVEQSEHWRWMAIGSAAAMLAGLIQGMVDSSFLAQDLSFCFWLLVATLLVIRVQIGLPWSNPFKLQRQK</sequence>
<feature type="transmembrane region" description="Helical" evidence="5">
    <location>
        <begin position="244"/>
        <end position="262"/>
    </location>
</feature>
<proteinExistence type="predicted"/>
<evidence type="ECO:0000256" key="1">
    <source>
        <dbReference type="ARBA" id="ARBA00004141"/>
    </source>
</evidence>
<evidence type="ECO:0000313" key="7">
    <source>
        <dbReference type="EMBL" id="GCE16824.1"/>
    </source>
</evidence>
<feature type="transmembrane region" description="Helical" evidence="5">
    <location>
        <begin position="403"/>
        <end position="436"/>
    </location>
</feature>
<organism evidence="7 8">
    <name type="scientific">Dictyobacter kobayashii</name>
    <dbReference type="NCBI Taxonomy" id="2014872"/>
    <lineage>
        <taxon>Bacteria</taxon>
        <taxon>Bacillati</taxon>
        <taxon>Chloroflexota</taxon>
        <taxon>Ktedonobacteria</taxon>
        <taxon>Ktedonobacterales</taxon>
        <taxon>Dictyobacteraceae</taxon>
        <taxon>Dictyobacter</taxon>
    </lineage>
</organism>
<dbReference type="PANTHER" id="PTHR37422:SF13">
    <property type="entry name" value="LIPOPOLYSACCHARIDE BIOSYNTHESIS PROTEIN PA4999-RELATED"/>
    <property type="match status" value="1"/>
</dbReference>
<evidence type="ECO:0000256" key="5">
    <source>
        <dbReference type="SAM" id="Phobius"/>
    </source>
</evidence>
<comment type="caution">
    <text evidence="7">The sequence shown here is derived from an EMBL/GenBank/DDBJ whole genome shotgun (WGS) entry which is preliminary data.</text>
</comment>
<dbReference type="Pfam" id="PF04932">
    <property type="entry name" value="Wzy_C"/>
    <property type="match status" value="1"/>
</dbReference>
<gene>
    <name evidence="7" type="ORF">KDK_06240</name>
</gene>
<feature type="transmembrane region" description="Helical" evidence="5">
    <location>
        <begin position="222"/>
        <end position="238"/>
    </location>
</feature>
<keyword evidence="4 5" id="KW-0472">Membrane</keyword>
<dbReference type="PANTHER" id="PTHR37422">
    <property type="entry name" value="TEICHURONIC ACID BIOSYNTHESIS PROTEIN TUAE"/>
    <property type="match status" value="1"/>
</dbReference>
<evidence type="ECO:0000259" key="6">
    <source>
        <dbReference type="Pfam" id="PF04932"/>
    </source>
</evidence>
<feature type="transmembrane region" description="Helical" evidence="5">
    <location>
        <begin position="73"/>
        <end position="88"/>
    </location>
</feature>
<feature type="transmembrane region" description="Helical" evidence="5">
    <location>
        <begin position="267"/>
        <end position="286"/>
    </location>
</feature>